<dbReference type="Proteomes" id="UP001378592">
    <property type="component" value="Unassembled WGS sequence"/>
</dbReference>
<dbReference type="PANTHER" id="PTHR17250">
    <property type="entry name" value="NEGATIVE ELONGATION FACTOR E"/>
    <property type="match status" value="1"/>
</dbReference>
<proteinExistence type="inferred from homology"/>
<dbReference type="PANTHER" id="PTHR17250:SF0">
    <property type="entry name" value="NEGATIVE ELONGATION FACTOR E"/>
    <property type="match status" value="1"/>
</dbReference>
<dbReference type="SUPFAM" id="SSF54928">
    <property type="entry name" value="RNA-binding domain, RBD"/>
    <property type="match status" value="1"/>
</dbReference>
<dbReference type="InterPro" id="IPR035979">
    <property type="entry name" value="RBD_domain_sf"/>
</dbReference>
<dbReference type="Gene3D" id="3.30.70.330">
    <property type="match status" value="1"/>
</dbReference>
<evidence type="ECO:0000256" key="5">
    <source>
        <dbReference type="ARBA" id="ARBA00022454"/>
    </source>
</evidence>
<comment type="caution">
    <text evidence="13">The sequence shown here is derived from an EMBL/GenBank/DDBJ whole genome shotgun (WGS) entry which is preliminary data.</text>
</comment>
<evidence type="ECO:0000256" key="1">
    <source>
        <dbReference type="ARBA" id="ARBA00004123"/>
    </source>
</evidence>
<evidence type="ECO:0000259" key="12">
    <source>
        <dbReference type="PROSITE" id="PS50102"/>
    </source>
</evidence>
<evidence type="ECO:0000256" key="6">
    <source>
        <dbReference type="ARBA" id="ARBA00022491"/>
    </source>
</evidence>
<dbReference type="PROSITE" id="PS50102">
    <property type="entry name" value="RRM"/>
    <property type="match status" value="1"/>
</dbReference>
<dbReference type="GO" id="GO:0003723">
    <property type="term" value="F:RNA binding"/>
    <property type="evidence" value="ECO:0007669"/>
    <property type="project" value="UniProtKB-UniRule"/>
</dbReference>
<comment type="subcellular location">
    <subcellularLocation>
        <location evidence="2">Chromosome</location>
    </subcellularLocation>
    <subcellularLocation>
        <location evidence="1">Nucleus</location>
    </subcellularLocation>
</comment>
<keyword evidence="6" id="KW-0678">Repressor</keyword>
<evidence type="ECO:0000313" key="14">
    <source>
        <dbReference type="Proteomes" id="UP001378592"/>
    </source>
</evidence>
<evidence type="ECO:0000256" key="4">
    <source>
        <dbReference type="ARBA" id="ARBA00014464"/>
    </source>
</evidence>
<keyword evidence="14" id="KW-1185">Reference proteome</keyword>
<feature type="domain" description="RRM" evidence="12">
    <location>
        <begin position="157"/>
        <end position="233"/>
    </location>
</feature>
<evidence type="ECO:0000256" key="11">
    <source>
        <dbReference type="PROSITE-ProRule" id="PRU00176"/>
    </source>
</evidence>
<keyword evidence="7 11" id="KW-0694">RNA-binding</keyword>
<keyword evidence="9" id="KW-0804">Transcription</keyword>
<dbReference type="GO" id="GO:0032021">
    <property type="term" value="C:NELF complex"/>
    <property type="evidence" value="ECO:0007669"/>
    <property type="project" value="InterPro"/>
</dbReference>
<evidence type="ECO:0000256" key="10">
    <source>
        <dbReference type="ARBA" id="ARBA00023242"/>
    </source>
</evidence>
<accession>A0AAN9VAW6</accession>
<dbReference type="SMART" id="SM00360">
    <property type="entry name" value="RRM"/>
    <property type="match status" value="1"/>
</dbReference>
<sequence length="276" mass="31425">MEYIRFPSKLTEEEKMLQAKYAVLKKKKKVLQSLKLPQTEQEKIPAPKASTEPKLTTKVVKKMVQMGVLPSFARKASHSDHTGFKRSITLERKLNATKISFDGYQPTSNGFEHSSDMQPRPRLQNKRKNVYKPSISVHDWEDEDETAVPKIPRIETNTIYNGNTIKVKGHNISEDYLKRSFQTCGRIVNVAVDEENQCGFVTFDKVEAANRAVTEINGCMASGIQLKVSFAKEHSLSWSSRGTSFTDWSSINADNSSDENHDDNRNMLVYENNLFE</sequence>
<organism evidence="13 14">
    <name type="scientific">Gryllus longicercus</name>
    <dbReference type="NCBI Taxonomy" id="2509291"/>
    <lineage>
        <taxon>Eukaryota</taxon>
        <taxon>Metazoa</taxon>
        <taxon>Ecdysozoa</taxon>
        <taxon>Arthropoda</taxon>
        <taxon>Hexapoda</taxon>
        <taxon>Insecta</taxon>
        <taxon>Pterygota</taxon>
        <taxon>Neoptera</taxon>
        <taxon>Polyneoptera</taxon>
        <taxon>Orthoptera</taxon>
        <taxon>Ensifera</taxon>
        <taxon>Gryllidea</taxon>
        <taxon>Grylloidea</taxon>
        <taxon>Gryllidae</taxon>
        <taxon>Gryllinae</taxon>
        <taxon>Gryllus</taxon>
    </lineage>
</organism>
<name>A0AAN9VAW6_9ORTH</name>
<keyword evidence="5" id="KW-0158">Chromosome</keyword>
<evidence type="ECO:0000256" key="7">
    <source>
        <dbReference type="ARBA" id="ARBA00022884"/>
    </source>
</evidence>
<comment type="similarity">
    <text evidence="3">Belongs to the RRM NELF-E family.</text>
</comment>
<reference evidence="13 14" key="1">
    <citation type="submission" date="2024-03" db="EMBL/GenBank/DDBJ databases">
        <title>The genome assembly and annotation of the cricket Gryllus longicercus Weissman &amp; Gray.</title>
        <authorList>
            <person name="Szrajer S."/>
            <person name="Gray D."/>
            <person name="Ylla G."/>
        </authorList>
    </citation>
    <scope>NUCLEOTIDE SEQUENCE [LARGE SCALE GENOMIC DNA]</scope>
    <source>
        <strain evidence="13">DAG 2021-001</strain>
        <tissue evidence="13">Whole body minus gut</tissue>
    </source>
</reference>
<keyword evidence="10" id="KW-0539">Nucleus</keyword>
<dbReference type="AlphaFoldDB" id="A0AAN9VAW6"/>
<dbReference type="GO" id="GO:0005694">
    <property type="term" value="C:chromosome"/>
    <property type="evidence" value="ECO:0007669"/>
    <property type="project" value="UniProtKB-SubCell"/>
</dbReference>
<protein>
    <recommendedName>
        <fullName evidence="4">Negative elongation factor E</fullName>
    </recommendedName>
</protein>
<evidence type="ECO:0000256" key="3">
    <source>
        <dbReference type="ARBA" id="ARBA00006120"/>
    </source>
</evidence>
<evidence type="ECO:0000256" key="9">
    <source>
        <dbReference type="ARBA" id="ARBA00023163"/>
    </source>
</evidence>
<evidence type="ECO:0000256" key="8">
    <source>
        <dbReference type="ARBA" id="ARBA00023015"/>
    </source>
</evidence>
<dbReference type="InterPro" id="IPR000504">
    <property type="entry name" value="RRM_dom"/>
</dbReference>
<dbReference type="Pfam" id="PF00076">
    <property type="entry name" value="RRM_1"/>
    <property type="match status" value="1"/>
</dbReference>
<gene>
    <name evidence="13" type="ORF">R5R35_007993</name>
</gene>
<evidence type="ECO:0000313" key="13">
    <source>
        <dbReference type="EMBL" id="KAK7792915.1"/>
    </source>
</evidence>
<dbReference type="InterPro" id="IPR012677">
    <property type="entry name" value="Nucleotide-bd_a/b_plait_sf"/>
</dbReference>
<dbReference type="InterPro" id="IPR033102">
    <property type="entry name" value="NELFE"/>
</dbReference>
<dbReference type="GO" id="GO:0034244">
    <property type="term" value="P:negative regulation of transcription elongation by RNA polymerase II"/>
    <property type="evidence" value="ECO:0007669"/>
    <property type="project" value="TreeGrafter"/>
</dbReference>
<dbReference type="EMBL" id="JAZDUA010000412">
    <property type="protein sequence ID" value="KAK7792915.1"/>
    <property type="molecule type" value="Genomic_DNA"/>
</dbReference>
<evidence type="ECO:0000256" key="2">
    <source>
        <dbReference type="ARBA" id="ARBA00004286"/>
    </source>
</evidence>
<keyword evidence="8" id="KW-0805">Transcription regulation</keyword>